<evidence type="ECO:0000259" key="10">
    <source>
        <dbReference type="Pfam" id="PF00370"/>
    </source>
</evidence>
<dbReference type="EMBL" id="CP135996">
    <property type="protein sequence ID" value="WOC31960.1"/>
    <property type="molecule type" value="Genomic_DNA"/>
</dbReference>
<dbReference type="NCBIfam" id="TIGR01234">
    <property type="entry name" value="L-ribulokinase"/>
    <property type="match status" value="1"/>
</dbReference>
<keyword evidence="13" id="KW-1185">Reference proteome</keyword>
<evidence type="ECO:0000256" key="2">
    <source>
        <dbReference type="ARBA" id="ARBA00022741"/>
    </source>
</evidence>
<comment type="pathway">
    <text evidence="7 9">Carbohydrate degradation; L-arabinose degradation via L-ribulose; D-xylulose 5-phosphate from L-arabinose (bacterial route): step 2/3.</text>
</comment>
<dbReference type="GO" id="GO:0005737">
    <property type="term" value="C:cytoplasm"/>
    <property type="evidence" value="ECO:0007669"/>
    <property type="project" value="TreeGrafter"/>
</dbReference>
<dbReference type="KEGG" id="carl:PXC00_12305"/>
<feature type="domain" description="Carbohydrate kinase FGGY C-terminal" evidence="11">
    <location>
        <begin position="288"/>
        <end position="486"/>
    </location>
</feature>
<evidence type="ECO:0000256" key="4">
    <source>
        <dbReference type="ARBA" id="ARBA00022840"/>
    </source>
</evidence>
<dbReference type="InterPro" id="IPR018485">
    <property type="entry name" value="FGGY_C"/>
</dbReference>
<feature type="domain" description="Carbohydrate kinase FGGY N-terminal" evidence="10">
    <location>
        <begin position="4"/>
        <end position="273"/>
    </location>
</feature>
<dbReference type="SUPFAM" id="SSF53067">
    <property type="entry name" value="Actin-like ATPase domain"/>
    <property type="match status" value="2"/>
</dbReference>
<comment type="similarity">
    <text evidence="7 9">Belongs to the ribulokinase family.</text>
</comment>
<name>A0AA97DAB6_9FIRM</name>
<dbReference type="GO" id="GO:0008741">
    <property type="term" value="F:ribulokinase activity"/>
    <property type="evidence" value="ECO:0007669"/>
    <property type="project" value="UniProtKB-UniRule"/>
</dbReference>
<evidence type="ECO:0000256" key="9">
    <source>
        <dbReference type="RuleBase" id="RU003455"/>
    </source>
</evidence>
<accession>A0AA97DAB6</accession>
<evidence type="ECO:0000256" key="7">
    <source>
        <dbReference type="HAMAP-Rule" id="MF_00520"/>
    </source>
</evidence>
<dbReference type="InterPro" id="IPR005929">
    <property type="entry name" value="Ribulokinase"/>
</dbReference>
<reference evidence="13" key="1">
    <citation type="submission" date="2024-06" db="EMBL/GenBank/DDBJ databases">
        <title>Caproicibacterium argilliputei sp. nov, a novel caproic acid producing anaerobic bacterium isolated from pit mud.</title>
        <authorList>
            <person name="Zeng C."/>
        </authorList>
    </citation>
    <scope>NUCLEOTIDE SEQUENCE [LARGE SCALE GENOMIC DNA]</scope>
    <source>
        <strain evidence="13">ZCY20-5</strain>
    </source>
</reference>
<reference evidence="12 13" key="2">
    <citation type="submission" date="2024-06" db="EMBL/GenBank/DDBJ databases">
        <title>Caproicibacterium argilliputei sp. nov, a novel caproic acid producing anaerobic bacterium isolated from pit mud.</title>
        <authorList>
            <person name="Xia S."/>
        </authorList>
    </citation>
    <scope>NUCLEOTIDE SEQUENCE [LARGE SCALE GENOMIC DNA]</scope>
    <source>
        <strain evidence="12 13">ZCY20-5</strain>
    </source>
</reference>
<dbReference type="AlphaFoldDB" id="A0AA97DAB6"/>
<evidence type="ECO:0000256" key="5">
    <source>
        <dbReference type="ARBA" id="ARBA00022935"/>
    </source>
</evidence>
<comment type="catalytic activity">
    <reaction evidence="7">
        <text>D-ribulose + ATP = D-ribulose 5-phosphate + ADP + H(+)</text>
        <dbReference type="Rhea" id="RHEA:17601"/>
        <dbReference type="ChEBI" id="CHEBI:15378"/>
        <dbReference type="ChEBI" id="CHEBI:17173"/>
        <dbReference type="ChEBI" id="CHEBI:30616"/>
        <dbReference type="ChEBI" id="CHEBI:58121"/>
        <dbReference type="ChEBI" id="CHEBI:456216"/>
        <dbReference type="EC" id="2.7.1.16"/>
    </reaction>
</comment>
<evidence type="ECO:0000256" key="3">
    <source>
        <dbReference type="ARBA" id="ARBA00022777"/>
    </source>
</evidence>
<dbReference type="PANTHER" id="PTHR43435:SF4">
    <property type="entry name" value="FGGY CARBOHYDRATE KINASE DOMAIN-CONTAINING PROTEIN"/>
    <property type="match status" value="1"/>
</dbReference>
<keyword evidence="3 7" id="KW-0418">Kinase</keyword>
<keyword evidence="6 7" id="KW-0119">Carbohydrate metabolism</keyword>
<dbReference type="RefSeq" id="WP_275844766.1">
    <property type="nucleotide sequence ID" value="NZ_CP135996.1"/>
</dbReference>
<gene>
    <name evidence="7 12" type="primary">araB</name>
    <name evidence="12" type="ORF">PXC00_12305</name>
</gene>
<dbReference type="EC" id="2.7.1.16" evidence="7 8"/>
<evidence type="ECO:0000313" key="13">
    <source>
        <dbReference type="Proteomes" id="UP001300604"/>
    </source>
</evidence>
<dbReference type="GO" id="GO:0019569">
    <property type="term" value="P:L-arabinose catabolic process to D-xylulose 5-phosphate"/>
    <property type="evidence" value="ECO:0007669"/>
    <property type="project" value="UniProtKB-UniRule"/>
</dbReference>
<keyword evidence="5 7" id="KW-0054">Arabinose catabolism</keyword>
<evidence type="ECO:0000256" key="8">
    <source>
        <dbReference type="NCBIfam" id="TIGR01234"/>
    </source>
</evidence>
<reference evidence="13" key="3">
    <citation type="submission" date="2024-06" db="EMBL/GenBank/DDBJ databases">
        <authorList>
            <person name="Zeng C."/>
        </authorList>
    </citation>
    <scope>NUCLEOTIDE SEQUENCE [LARGE SCALE GENOMIC DNA]</scope>
    <source>
        <strain evidence="13">ZCY20-5</strain>
    </source>
</reference>
<keyword evidence="2 7" id="KW-0547">Nucleotide-binding</keyword>
<proteinExistence type="inferred from homology"/>
<evidence type="ECO:0000256" key="1">
    <source>
        <dbReference type="ARBA" id="ARBA00022679"/>
    </source>
</evidence>
<dbReference type="InterPro" id="IPR000577">
    <property type="entry name" value="Carb_kinase_FGGY"/>
</dbReference>
<evidence type="ECO:0000256" key="6">
    <source>
        <dbReference type="ARBA" id="ARBA00023277"/>
    </source>
</evidence>
<dbReference type="PANTHER" id="PTHR43435">
    <property type="entry name" value="RIBULOKINASE"/>
    <property type="match status" value="1"/>
</dbReference>
<dbReference type="Proteomes" id="UP001300604">
    <property type="component" value="Chromosome"/>
</dbReference>
<dbReference type="HAMAP" id="MF_00520">
    <property type="entry name" value="Ribulokinase"/>
    <property type="match status" value="1"/>
</dbReference>
<dbReference type="Gene3D" id="3.30.420.40">
    <property type="match status" value="2"/>
</dbReference>
<dbReference type="GO" id="GO:0005524">
    <property type="term" value="F:ATP binding"/>
    <property type="evidence" value="ECO:0007669"/>
    <property type="project" value="UniProtKB-UniRule"/>
</dbReference>
<comment type="catalytic activity">
    <reaction evidence="7 9">
        <text>L-ribulose + ATP = L-ribulose 5-phosphate + ADP + H(+)</text>
        <dbReference type="Rhea" id="RHEA:22072"/>
        <dbReference type="ChEBI" id="CHEBI:15378"/>
        <dbReference type="ChEBI" id="CHEBI:16880"/>
        <dbReference type="ChEBI" id="CHEBI:30616"/>
        <dbReference type="ChEBI" id="CHEBI:58226"/>
        <dbReference type="ChEBI" id="CHEBI:456216"/>
        <dbReference type="EC" id="2.7.1.16"/>
    </reaction>
</comment>
<dbReference type="PIRSF" id="PIRSF000538">
    <property type="entry name" value="GlpK"/>
    <property type="match status" value="1"/>
</dbReference>
<dbReference type="Pfam" id="PF00370">
    <property type="entry name" value="FGGY_N"/>
    <property type="match status" value="1"/>
</dbReference>
<dbReference type="GO" id="GO:0019150">
    <property type="term" value="F:D-ribulokinase activity"/>
    <property type="evidence" value="ECO:0007669"/>
    <property type="project" value="TreeGrafter"/>
</dbReference>
<dbReference type="Pfam" id="PF02782">
    <property type="entry name" value="FGGY_C"/>
    <property type="match status" value="1"/>
</dbReference>
<evidence type="ECO:0000259" key="11">
    <source>
        <dbReference type="Pfam" id="PF02782"/>
    </source>
</evidence>
<dbReference type="NCBIfam" id="NF003154">
    <property type="entry name" value="PRK04123.1"/>
    <property type="match status" value="1"/>
</dbReference>
<protein>
    <recommendedName>
        <fullName evidence="7 8">Ribulokinase</fullName>
        <ecNumber evidence="7 8">2.7.1.16</ecNumber>
    </recommendedName>
</protein>
<evidence type="ECO:0000313" key="12">
    <source>
        <dbReference type="EMBL" id="WOC31960.1"/>
    </source>
</evidence>
<dbReference type="PROSITE" id="PS00445">
    <property type="entry name" value="FGGY_KINASES_2"/>
    <property type="match status" value="1"/>
</dbReference>
<keyword evidence="4 7" id="KW-0067">ATP-binding</keyword>
<dbReference type="CDD" id="cd07781">
    <property type="entry name" value="ASKHA_NBD_FGGY_L-RBK"/>
    <property type="match status" value="1"/>
</dbReference>
<dbReference type="InterPro" id="IPR043129">
    <property type="entry name" value="ATPase_NBD"/>
</dbReference>
<dbReference type="InterPro" id="IPR018483">
    <property type="entry name" value="Carb_kinase_FGGY_CS"/>
</dbReference>
<sequence length="555" mass="60879">MAKYTIGVDYGSLSGRAVLVNVQTGEEVASAVYEYPHAVMDETLWDGTKLGPDWALQHPQDYLDVLKETIPAVLAESKADPADVIGIGTDFTACTILPVKADGTPLCFLPEFEHNPHAYVKMWKHHAAQDKANRLNEIAAQRKEPWLQNYGGKISSEWVIPKLWQVLDEAPEIYSAMDRWIEAADWIIWQLCGRETRNSCTAGYKAMWNKRTGYPSQDFFKALDPRMENVVEEKLGTVISPLGEKAGVLTEEAAAFTGLRAGTAVAVGNVDAHVCVPAVGIDGPAKMLAIMGTSTCHIMMGETEKQVPGMCGVVADGVMPGYYGYEAGQSCVGDHFAWFVDNCLPASYYDTAKAENKNIHKFLREKAEKQKPGESGLLALDWWNGNRSILVDVDLTGMMLGMTLQTKPEEIYRALIEATAYGTRAIIENYREHGVPVEEFFASGGISQKDPMTMQIYADVIKMPIKIAGSLQGPALGSAIFAAKAAGKAAGGYDDIFEAARVMGKVKDTVYTPIPENTAVYDKLYAEYKTLHDYFGRGENDVMKRLKALKAAQAK</sequence>
<organism evidence="12 13">
    <name type="scientific">Caproicibacterium argilliputei</name>
    <dbReference type="NCBI Taxonomy" id="3030016"/>
    <lineage>
        <taxon>Bacteria</taxon>
        <taxon>Bacillati</taxon>
        <taxon>Bacillota</taxon>
        <taxon>Clostridia</taxon>
        <taxon>Eubacteriales</taxon>
        <taxon>Oscillospiraceae</taxon>
        <taxon>Caproicibacterium</taxon>
    </lineage>
</organism>
<dbReference type="InterPro" id="IPR018484">
    <property type="entry name" value="FGGY_N"/>
</dbReference>
<keyword evidence="1 7" id="KW-0808">Transferase</keyword>